<keyword evidence="3" id="KW-1185">Reference proteome</keyword>
<organism evidence="2 3">
    <name type="scientific">Malaciobacter halophilus</name>
    <dbReference type="NCBI Taxonomy" id="197482"/>
    <lineage>
        <taxon>Bacteria</taxon>
        <taxon>Pseudomonadati</taxon>
        <taxon>Campylobacterota</taxon>
        <taxon>Epsilonproteobacteria</taxon>
        <taxon>Campylobacterales</taxon>
        <taxon>Arcobacteraceae</taxon>
        <taxon>Malaciobacter</taxon>
    </lineage>
</organism>
<dbReference type="KEGG" id="ahs:AHALO_0338"/>
<dbReference type="RefSeq" id="WP_101184363.1">
    <property type="nucleotide sequence ID" value="NZ_CP031218.1"/>
</dbReference>
<dbReference type="Proteomes" id="UP000233248">
    <property type="component" value="Unassembled WGS sequence"/>
</dbReference>
<protein>
    <recommendedName>
        <fullName evidence="4">Cytochrome C</fullName>
    </recommendedName>
</protein>
<feature type="chain" id="PRO_5014968554" description="Cytochrome C" evidence="1">
    <location>
        <begin position="20"/>
        <end position="131"/>
    </location>
</feature>
<feature type="signal peptide" evidence="1">
    <location>
        <begin position="1"/>
        <end position="19"/>
    </location>
</feature>
<evidence type="ECO:0000313" key="3">
    <source>
        <dbReference type="Proteomes" id="UP000233248"/>
    </source>
</evidence>
<proteinExistence type="predicted"/>
<evidence type="ECO:0000313" key="2">
    <source>
        <dbReference type="EMBL" id="PKI81265.1"/>
    </source>
</evidence>
<dbReference type="EMBL" id="NXIF01000020">
    <property type="protein sequence ID" value="PKI81265.1"/>
    <property type="molecule type" value="Genomic_DNA"/>
</dbReference>
<gene>
    <name evidence="2" type="ORF">CP960_05240</name>
</gene>
<dbReference type="OrthoDB" id="5339566at2"/>
<reference evidence="2 3" key="1">
    <citation type="submission" date="2017-09" db="EMBL/GenBank/DDBJ databases">
        <title>Genomics of the genus Arcobacter.</title>
        <authorList>
            <person name="Perez-Cataluna A."/>
            <person name="Figueras M.J."/>
            <person name="Salas-Masso N."/>
        </authorList>
    </citation>
    <scope>NUCLEOTIDE SEQUENCE [LARGE SCALE GENOMIC DNA]</scope>
    <source>
        <strain evidence="2 3">DSM 18005</strain>
    </source>
</reference>
<accession>A0A2N1J3W6</accession>
<evidence type="ECO:0008006" key="4">
    <source>
        <dbReference type="Google" id="ProtNLM"/>
    </source>
</evidence>
<evidence type="ECO:0000256" key="1">
    <source>
        <dbReference type="SAM" id="SignalP"/>
    </source>
</evidence>
<sequence>MKLGKIVLACTLAFGVASAQDVMQKSMSIMEQGMTQIQQGFLNNNIELIRSGAKLVQDGNKLFSDEKIIAKYLPKDKKHMVNVASNASKRITLDINILELNLDDKAYLNAANAYSDILNACSRCHSIVRSW</sequence>
<comment type="caution">
    <text evidence="2">The sequence shown here is derived from an EMBL/GenBank/DDBJ whole genome shotgun (WGS) entry which is preliminary data.</text>
</comment>
<dbReference type="AlphaFoldDB" id="A0A2N1J3W6"/>
<name>A0A2N1J3W6_9BACT</name>
<keyword evidence="1" id="KW-0732">Signal</keyword>